<feature type="domain" description="Complex 1 LYR protein" evidence="1">
    <location>
        <begin position="12"/>
        <end position="66"/>
    </location>
</feature>
<dbReference type="InterPro" id="IPR045300">
    <property type="entry name" value="Complex1_LYR_MIEF1-MP"/>
</dbReference>
<dbReference type="VEuPathDB" id="VectorBase:AAEL012000"/>
<dbReference type="CDD" id="cd20272">
    <property type="entry name" value="Complex1_LYR_MIEF1-MP"/>
    <property type="match status" value="1"/>
</dbReference>
<evidence type="ECO:0000259" key="1">
    <source>
        <dbReference type="Pfam" id="PF05347"/>
    </source>
</evidence>
<name>A0A1S4FUU3_AEDAE</name>
<dbReference type="Pfam" id="PF05347">
    <property type="entry name" value="Complex1_LYR"/>
    <property type="match status" value="1"/>
</dbReference>
<proteinExistence type="predicted"/>
<dbReference type="InParanoid" id="A0A1S4FUU3"/>
<reference evidence="2" key="2">
    <citation type="submission" date="2020-05" db="UniProtKB">
        <authorList>
            <consortium name="EnsemblMetazoa"/>
        </authorList>
    </citation>
    <scope>IDENTIFICATION</scope>
    <source>
        <strain evidence="2">LVP_AGWG</strain>
    </source>
</reference>
<evidence type="ECO:0000313" key="3">
    <source>
        <dbReference type="Proteomes" id="UP000008820"/>
    </source>
</evidence>
<reference evidence="2 3" key="1">
    <citation type="submission" date="2017-06" db="EMBL/GenBank/DDBJ databases">
        <title>Aedes aegypti genome working group (AGWG) sequencing and assembly.</title>
        <authorList>
            <consortium name="Aedes aegypti Genome Working Group (AGWG)"/>
            <person name="Matthews B.J."/>
        </authorList>
    </citation>
    <scope>NUCLEOTIDE SEQUENCE [LARGE SCALE GENOMIC DNA]</scope>
    <source>
        <strain evidence="2 3">LVP_AGWG</strain>
    </source>
</reference>
<dbReference type="Proteomes" id="UP000008820">
    <property type="component" value="Chromosome 3"/>
</dbReference>
<sequence>MTIPSLTSRRLILRLYRDLRRYGSQLQFTDQEYFLQRVRREFDQNRTLCDPKEIEFCYKRGRALLDQARVI</sequence>
<accession>A0A1S4FUU3</accession>
<dbReference type="AlphaFoldDB" id="A0A1S4FUU3"/>
<dbReference type="OrthoDB" id="277888at2759"/>
<evidence type="ECO:0000313" key="2">
    <source>
        <dbReference type="EnsemblMetazoa" id="AAEL012000-PA"/>
    </source>
</evidence>
<protein>
    <recommendedName>
        <fullName evidence="1">Complex 1 LYR protein domain-containing protein</fullName>
    </recommendedName>
</protein>
<gene>
    <name evidence="2" type="primary">5575698</name>
</gene>
<dbReference type="InterPro" id="IPR008011">
    <property type="entry name" value="Complex1_LYR_dom"/>
</dbReference>
<organism evidence="2 3">
    <name type="scientific">Aedes aegypti</name>
    <name type="common">Yellowfever mosquito</name>
    <name type="synonym">Culex aegypti</name>
    <dbReference type="NCBI Taxonomy" id="7159"/>
    <lineage>
        <taxon>Eukaryota</taxon>
        <taxon>Metazoa</taxon>
        <taxon>Ecdysozoa</taxon>
        <taxon>Arthropoda</taxon>
        <taxon>Hexapoda</taxon>
        <taxon>Insecta</taxon>
        <taxon>Pterygota</taxon>
        <taxon>Neoptera</taxon>
        <taxon>Endopterygota</taxon>
        <taxon>Diptera</taxon>
        <taxon>Nematocera</taxon>
        <taxon>Culicoidea</taxon>
        <taxon>Culicidae</taxon>
        <taxon>Culicinae</taxon>
        <taxon>Aedini</taxon>
        <taxon>Aedes</taxon>
        <taxon>Stegomyia</taxon>
    </lineage>
</organism>
<dbReference type="EnsemblMetazoa" id="AAEL012000-RA">
    <property type="protein sequence ID" value="AAEL012000-PA"/>
    <property type="gene ID" value="AAEL012000"/>
</dbReference>
<keyword evidence="3" id="KW-1185">Reference proteome</keyword>